<organism evidence="2 3">
    <name type="scientific">Nocardia seriolae</name>
    <dbReference type="NCBI Taxonomy" id="37332"/>
    <lineage>
        <taxon>Bacteria</taxon>
        <taxon>Bacillati</taxon>
        <taxon>Actinomycetota</taxon>
        <taxon>Actinomycetes</taxon>
        <taxon>Mycobacteriales</taxon>
        <taxon>Nocardiaceae</taxon>
        <taxon>Nocardia</taxon>
    </lineage>
</organism>
<dbReference type="GeneID" id="93371615"/>
<feature type="transmembrane region" description="Helical" evidence="1">
    <location>
        <begin position="12"/>
        <end position="34"/>
    </location>
</feature>
<reference evidence="2 3" key="1">
    <citation type="submission" date="2016-10" db="EMBL/GenBank/DDBJ databases">
        <title>Genome sequence of Nocardia seriolae strain EM150506, isolated from Anguila japonica.</title>
        <authorList>
            <person name="Han H.-J."/>
        </authorList>
    </citation>
    <scope>NUCLEOTIDE SEQUENCE [LARGE SCALE GENOMIC DNA]</scope>
    <source>
        <strain evidence="2 3">EM150506</strain>
    </source>
</reference>
<gene>
    <name evidence="2" type="ORF">NS506_00870</name>
</gene>
<accession>A0ABC8ALG6</accession>
<dbReference type="RefSeq" id="WP_162483913.1">
    <property type="nucleotide sequence ID" value="NZ_AP028458.1"/>
</dbReference>
<evidence type="ECO:0000313" key="2">
    <source>
        <dbReference type="EMBL" id="APA94945.1"/>
    </source>
</evidence>
<dbReference type="AlphaFoldDB" id="A0ABC8ALG6"/>
<proteinExistence type="predicted"/>
<dbReference type="KEGG" id="nsr:NS506_00870"/>
<name>A0ABC8ALG6_9NOCA</name>
<keyword evidence="1" id="KW-0472">Membrane</keyword>
<evidence type="ECO:0000256" key="1">
    <source>
        <dbReference type="SAM" id="Phobius"/>
    </source>
</evidence>
<protein>
    <submittedName>
        <fullName evidence="2">Uncharacterized protein</fullName>
    </submittedName>
</protein>
<dbReference type="Proteomes" id="UP000180166">
    <property type="component" value="Chromosome"/>
</dbReference>
<sequence>MLFWWHPATRAASAGLIGVVIATFSLLVGIIANLKGREIQYLTPLDQPYTTVLG</sequence>
<dbReference type="EMBL" id="CP017839">
    <property type="protein sequence ID" value="APA94945.1"/>
    <property type="molecule type" value="Genomic_DNA"/>
</dbReference>
<evidence type="ECO:0000313" key="3">
    <source>
        <dbReference type="Proteomes" id="UP000180166"/>
    </source>
</evidence>
<keyword evidence="1" id="KW-1133">Transmembrane helix</keyword>
<keyword evidence="1" id="KW-0812">Transmembrane</keyword>